<keyword evidence="4" id="KW-0560">Oxidoreductase</keyword>
<evidence type="ECO:0000313" key="10">
    <source>
        <dbReference type="Proteomes" id="UP001500507"/>
    </source>
</evidence>
<feature type="transmembrane region" description="Helical" evidence="7">
    <location>
        <begin position="111"/>
        <end position="130"/>
    </location>
</feature>
<evidence type="ECO:0000256" key="7">
    <source>
        <dbReference type="SAM" id="Phobius"/>
    </source>
</evidence>
<comment type="subcellular location">
    <subcellularLocation>
        <location evidence="1">Endomembrane system</location>
        <topology evidence="1">Multi-pass membrane protein</topology>
    </subcellularLocation>
</comment>
<evidence type="ECO:0000256" key="1">
    <source>
        <dbReference type="ARBA" id="ARBA00004127"/>
    </source>
</evidence>
<keyword evidence="10" id="KW-1185">Reference proteome</keyword>
<dbReference type="PANTHER" id="PTHR21624">
    <property type="entry name" value="STEROL DESATURASE-RELATED PROTEIN"/>
    <property type="match status" value="1"/>
</dbReference>
<dbReference type="Proteomes" id="UP001500507">
    <property type="component" value="Unassembled WGS sequence"/>
</dbReference>
<comment type="caution">
    <text evidence="9">The sequence shown here is derived from an EMBL/GenBank/DDBJ whole genome shotgun (WGS) entry which is preliminary data.</text>
</comment>
<feature type="domain" description="Fatty acid hydroxylase" evidence="8">
    <location>
        <begin position="117"/>
        <end position="249"/>
    </location>
</feature>
<keyword evidence="2 7" id="KW-0812">Transmembrane</keyword>
<evidence type="ECO:0000256" key="2">
    <source>
        <dbReference type="ARBA" id="ARBA00022692"/>
    </source>
</evidence>
<evidence type="ECO:0000256" key="5">
    <source>
        <dbReference type="ARBA" id="ARBA00023098"/>
    </source>
</evidence>
<keyword evidence="3 7" id="KW-1133">Transmembrane helix</keyword>
<name>A0ABP3XPE8_9FLAO</name>
<reference evidence="10" key="1">
    <citation type="journal article" date="2019" name="Int. J. Syst. Evol. Microbiol.">
        <title>The Global Catalogue of Microorganisms (GCM) 10K type strain sequencing project: providing services to taxonomists for standard genome sequencing and annotation.</title>
        <authorList>
            <consortium name="The Broad Institute Genomics Platform"/>
            <consortium name="The Broad Institute Genome Sequencing Center for Infectious Disease"/>
            <person name="Wu L."/>
            <person name="Ma J."/>
        </authorList>
    </citation>
    <scope>NUCLEOTIDE SEQUENCE [LARGE SCALE GENOMIC DNA]</scope>
    <source>
        <strain evidence="10">JCM 16082</strain>
    </source>
</reference>
<keyword evidence="6 7" id="KW-0472">Membrane</keyword>
<evidence type="ECO:0000256" key="4">
    <source>
        <dbReference type="ARBA" id="ARBA00023002"/>
    </source>
</evidence>
<dbReference type="PANTHER" id="PTHR21624:SF1">
    <property type="entry name" value="ALKYLGLYCEROL MONOOXYGENASE"/>
    <property type="match status" value="1"/>
</dbReference>
<dbReference type="Pfam" id="PF04116">
    <property type="entry name" value="FA_hydroxylase"/>
    <property type="match status" value="1"/>
</dbReference>
<evidence type="ECO:0000256" key="3">
    <source>
        <dbReference type="ARBA" id="ARBA00022989"/>
    </source>
</evidence>
<accession>A0ABP3XPE8</accession>
<feature type="transmembrane region" description="Helical" evidence="7">
    <location>
        <begin position="40"/>
        <end position="61"/>
    </location>
</feature>
<sequence length="324" mass="38158">MINFSIVIDGSAYVVSLHQKFAINSRKITLDELLELDFNTIIWIAAPVMFALVALEYYLSYRKNRKLYAGKDFLASAAIGFGNLFVNALTKVGIFYIVVICYNLTPWTIPHVWWSYIVCFLTLDFARYWAHRIAHEQRFWWSTHVVHHSSTYYNFSTSFRLSWVQNLKLIFFLPVIMLSFDPMVFIIVHQIEILYQFWIHTELIRKLPKPIEYIFVTPSHHRVHHAVNKNYIDKNYGSTLIIWDRMFGTFQEEKEQAIYGITKPINSYNPIILVFHAWGDLIGDVRKRPKKFFQILFGSPTSWEREQVKKKKMATPITAAEKAA</sequence>
<dbReference type="InterPro" id="IPR006694">
    <property type="entry name" value="Fatty_acid_hydroxylase"/>
</dbReference>
<evidence type="ECO:0000256" key="6">
    <source>
        <dbReference type="ARBA" id="ARBA00023136"/>
    </source>
</evidence>
<feature type="transmembrane region" description="Helical" evidence="7">
    <location>
        <begin position="169"/>
        <end position="188"/>
    </location>
</feature>
<protein>
    <submittedName>
        <fullName evidence="9">Sterol desaturase family protein</fullName>
    </submittedName>
</protein>
<dbReference type="RefSeq" id="WP_343762740.1">
    <property type="nucleotide sequence ID" value="NZ_BAAAFG010000001.1"/>
</dbReference>
<dbReference type="InterPro" id="IPR051689">
    <property type="entry name" value="Sterol_desaturase/TMEM195"/>
</dbReference>
<evidence type="ECO:0000259" key="8">
    <source>
        <dbReference type="Pfam" id="PF04116"/>
    </source>
</evidence>
<proteinExistence type="predicted"/>
<gene>
    <name evidence="9" type="ORF">GCM10009117_02410</name>
</gene>
<feature type="transmembrane region" description="Helical" evidence="7">
    <location>
        <begin position="73"/>
        <end position="99"/>
    </location>
</feature>
<keyword evidence="5" id="KW-0443">Lipid metabolism</keyword>
<dbReference type="EMBL" id="BAAAFG010000001">
    <property type="protein sequence ID" value="GAA0871096.1"/>
    <property type="molecule type" value="Genomic_DNA"/>
</dbReference>
<organism evidence="9 10">
    <name type="scientific">Gangjinia marincola</name>
    <dbReference type="NCBI Taxonomy" id="578463"/>
    <lineage>
        <taxon>Bacteria</taxon>
        <taxon>Pseudomonadati</taxon>
        <taxon>Bacteroidota</taxon>
        <taxon>Flavobacteriia</taxon>
        <taxon>Flavobacteriales</taxon>
        <taxon>Flavobacteriaceae</taxon>
        <taxon>Gangjinia</taxon>
    </lineage>
</organism>
<evidence type="ECO:0000313" key="9">
    <source>
        <dbReference type="EMBL" id="GAA0871096.1"/>
    </source>
</evidence>